<evidence type="ECO:0000259" key="5">
    <source>
        <dbReference type="PROSITE" id="PS51918"/>
    </source>
</evidence>
<dbReference type="SFLD" id="SFLDG01072">
    <property type="entry name" value="dehydrogenase_like"/>
    <property type="match status" value="1"/>
</dbReference>
<proteinExistence type="predicted"/>
<dbReference type="GO" id="GO:0051536">
    <property type="term" value="F:iron-sulfur cluster binding"/>
    <property type="evidence" value="ECO:0007669"/>
    <property type="project" value="UniProtKB-KW"/>
</dbReference>
<keyword evidence="2" id="KW-0479">Metal-binding</keyword>
<dbReference type="InterPro" id="IPR058240">
    <property type="entry name" value="rSAM_sf"/>
</dbReference>
<dbReference type="NCBIfam" id="TIGR04269">
    <property type="entry name" value="SAM_SPASM_FxsB"/>
    <property type="match status" value="1"/>
</dbReference>
<sequence length="366" mass="39609">MEQPLRQFVVKIHSRCNLACDYCYVYEMADQRWRSRPIRMSAEVFERTAFRIGEHVRTHALPSVDVVLHGGEPLLAGISAVRDFVTSVRVATGGVAQFSLQTNGLLLSTGVLEVLAELGVRVGVSIDGTAADHDRHRVHRSGAGSHAAVARALETLAQSRFRPIYGGLLCTIDLASDPVATYEALIAFAPPVIDFLLPHGNWTSPPPGVGSYADWLIAVFDRWYRAPAPETSVRMFSEIVNVLLGGRSAVEGIGSSPTLMVVVETDGAIEGPDQLASTFHGAAVTGLHVSHASFDEAAKLLVPDVLPLPCHDCEVRAVCGGGLPAHRYRADAGFGHRTVYCADMFRLIQHVRQRLHADIAAVTRKP</sequence>
<evidence type="ECO:0000313" key="6">
    <source>
        <dbReference type="EMBL" id="SFQ95921.1"/>
    </source>
</evidence>
<dbReference type="STRING" id="84724.SAMN04488564_101172"/>
<dbReference type="OrthoDB" id="9782387at2"/>
<accession>A0A1I6CS20</accession>
<dbReference type="CDD" id="cd01335">
    <property type="entry name" value="Radical_SAM"/>
    <property type="match status" value="1"/>
</dbReference>
<dbReference type="SFLD" id="SFLDG01067">
    <property type="entry name" value="SPASM/twitch_domain_containing"/>
    <property type="match status" value="1"/>
</dbReference>
<reference evidence="7" key="1">
    <citation type="submission" date="2016-10" db="EMBL/GenBank/DDBJ databases">
        <authorList>
            <person name="Varghese N."/>
            <person name="Submissions S."/>
        </authorList>
    </citation>
    <scope>NUCLEOTIDE SEQUENCE [LARGE SCALE GENOMIC DNA]</scope>
    <source>
        <strain evidence="7">DSM 44232</strain>
    </source>
</reference>
<protein>
    <recommendedName>
        <fullName evidence="5">Radical SAM core domain-containing protein</fullName>
    </recommendedName>
</protein>
<dbReference type="GO" id="GO:0046872">
    <property type="term" value="F:metal ion binding"/>
    <property type="evidence" value="ECO:0007669"/>
    <property type="project" value="UniProtKB-KW"/>
</dbReference>
<dbReference type="InterPro" id="IPR007197">
    <property type="entry name" value="rSAM"/>
</dbReference>
<dbReference type="SUPFAM" id="SSF102114">
    <property type="entry name" value="Radical SAM enzymes"/>
    <property type="match status" value="1"/>
</dbReference>
<dbReference type="EMBL" id="FOYL01000001">
    <property type="protein sequence ID" value="SFQ95921.1"/>
    <property type="molecule type" value="Genomic_DNA"/>
</dbReference>
<dbReference type="InterPro" id="IPR013785">
    <property type="entry name" value="Aldolase_TIM"/>
</dbReference>
<dbReference type="PANTHER" id="PTHR43273">
    <property type="entry name" value="ANAEROBIC SULFATASE-MATURATING ENZYME HOMOLOG ASLB-RELATED"/>
    <property type="match status" value="1"/>
</dbReference>
<evidence type="ECO:0000256" key="2">
    <source>
        <dbReference type="ARBA" id="ARBA00022723"/>
    </source>
</evidence>
<dbReference type="AlphaFoldDB" id="A0A1I6CS20"/>
<dbReference type="PROSITE" id="PS51918">
    <property type="entry name" value="RADICAL_SAM"/>
    <property type="match status" value="1"/>
</dbReference>
<evidence type="ECO:0000256" key="4">
    <source>
        <dbReference type="ARBA" id="ARBA00023014"/>
    </source>
</evidence>
<dbReference type="RefSeq" id="WP_093587802.1">
    <property type="nucleotide sequence ID" value="NZ_FOYL01000001.1"/>
</dbReference>
<name>A0A1I6CS20_9PSEU</name>
<keyword evidence="1" id="KW-0949">S-adenosyl-L-methionine</keyword>
<keyword evidence="3" id="KW-0408">Iron</keyword>
<evidence type="ECO:0000256" key="3">
    <source>
        <dbReference type="ARBA" id="ARBA00023004"/>
    </source>
</evidence>
<dbReference type="PANTHER" id="PTHR43273:SF8">
    <property type="entry name" value="RADICAL SAM DOMAIN PROTEIN"/>
    <property type="match status" value="1"/>
</dbReference>
<dbReference type="Proteomes" id="UP000198583">
    <property type="component" value="Unassembled WGS sequence"/>
</dbReference>
<evidence type="ECO:0000256" key="1">
    <source>
        <dbReference type="ARBA" id="ARBA00022691"/>
    </source>
</evidence>
<dbReference type="SFLD" id="SFLDG01386">
    <property type="entry name" value="main_SPASM_domain-containing"/>
    <property type="match status" value="1"/>
</dbReference>
<dbReference type="Pfam" id="PF04055">
    <property type="entry name" value="Radical_SAM"/>
    <property type="match status" value="1"/>
</dbReference>
<dbReference type="SFLD" id="SFLDS00029">
    <property type="entry name" value="Radical_SAM"/>
    <property type="match status" value="1"/>
</dbReference>
<dbReference type="InterPro" id="IPR026335">
    <property type="entry name" value="rSAM_SPASM_FxsB"/>
</dbReference>
<organism evidence="6 7">
    <name type="scientific">Lentzea waywayandensis</name>
    <dbReference type="NCBI Taxonomy" id="84724"/>
    <lineage>
        <taxon>Bacteria</taxon>
        <taxon>Bacillati</taxon>
        <taxon>Actinomycetota</taxon>
        <taxon>Actinomycetes</taxon>
        <taxon>Pseudonocardiales</taxon>
        <taxon>Pseudonocardiaceae</taxon>
        <taxon>Lentzea</taxon>
    </lineage>
</organism>
<evidence type="ECO:0000313" key="7">
    <source>
        <dbReference type="Proteomes" id="UP000198583"/>
    </source>
</evidence>
<dbReference type="InterPro" id="IPR023867">
    <property type="entry name" value="Sulphatase_maturase_rSAM"/>
</dbReference>
<keyword evidence="4" id="KW-0411">Iron-sulfur</keyword>
<feature type="domain" description="Radical SAM core" evidence="5">
    <location>
        <begin position="2"/>
        <end position="247"/>
    </location>
</feature>
<dbReference type="GO" id="GO:0016491">
    <property type="term" value="F:oxidoreductase activity"/>
    <property type="evidence" value="ECO:0007669"/>
    <property type="project" value="InterPro"/>
</dbReference>
<gene>
    <name evidence="6" type="ORF">SAMN04488564_101172</name>
</gene>
<dbReference type="Gene3D" id="3.20.20.70">
    <property type="entry name" value="Aldolase class I"/>
    <property type="match status" value="1"/>
</dbReference>
<keyword evidence="7" id="KW-1185">Reference proteome</keyword>